<dbReference type="GO" id="GO:0015293">
    <property type="term" value="F:symporter activity"/>
    <property type="evidence" value="ECO:0007669"/>
    <property type="project" value="TreeGrafter"/>
</dbReference>
<keyword evidence="8" id="KW-0406">Ion transport</keyword>
<evidence type="ECO:0000256" key="11">
    <source>
        <dbReference type="RuleBase" id="RU362091"/>
    </source>
</evidence>
<evidence type="ECO:0000256" key="6">
    <source>
        <dbReference type="ARBA" id="ARBA00022989"/>
    </source>
</evidence>
<keyword evidence="6 12" id="KW-1133">Transmembrane helix</keyword>
<evidence type="ECO:0000313" key="13">
    <source>
        <dbReference type="EMBL" id="PIK58752.1"/>
    </source>
</evidence>
<dbReference type="AlphaFoldDB" id="A0A2G8LEU0"/>
<dbReference type="NCBIfam" id="TIGR00813">
    <property type="entry name" value="sss"/>
    <property type="match status" value="1"/>
</dbReference>
<evidence type="ECO:0000256" key="9">
    <source>
        <dbReference type="ARBA" id="ARBA00023136"/>
    </source>
</evidence>
<organism evidence="13 14">
    <name type="scientific">Stichopus japonicus</name>
    <name type="common">Sea cucumber</name>
    <dbReference type="NCBI Taxonomy" id="307972"/>
    <lineage>
        <taxon>Eukaryota</taxon>
        <taxon>Metazoa</taxon>
        <taxon>Echinodermata</taxon>
        <taxon>Eleutherozoa</taxon>
        <taxon>Echinozoa</taxon>
        <taxon>Holothuroidea</taxon>
        <taxon>Aspidochirotacea</taxon>
        <taxon>Aspidochirotida</taxon>
        <taxon>Stichopodidae</taxon>
        <taxon>Apostichopus</taxon>
    </lineage>
</organism>
<dbReference type="EMBL" id="MRZV01000103">
    <property type="protein sequence ID" value="PIK58752.1"/>
    <property type="molecule type" value="Genomic_DNA"/>
</dbReference>
<feature type="transmembrane region" description="Helical" evidence="12">
    <location>
        <begin position="287"/>
        <end position="306"/>
    </location>
</feature>
<keyword evidence="9 12" id="KW-0472">Membrane</keyword>
<feature type="transmembrane region" description="Helical" evidence="12">
    <location>
        <begin position="99"/>
        <end position="120"/>
    </location>
</feature>
<evidence type="ECO:0000256" key="12">
    <source>
        <dbReference type="SAM" id="Phobius"/>
    </source>
</evidence>
<gene>
    <name evidence="13" type="ORF">BSL78_04324</name>
</gene>
<evidence type="ECO:0000256" key="2">
    <source>
        <dbReference type="ARBA" id="ARBA00006434"/>
    </source>
</evidence>
<dbReference type="Pfam" id="PF00474">
    <property type="entry name" value="SSF"/>
    <property type="match status" value="1"/>
</dbReference>
<feature type="transmembrane region" description="Helical" evidence="12">
    <location>
        <begin position="509"/>
        <end position="531"/>
    </location>
</feature>
<sequence>MLITVIILPLNIKQNKIRPFATQGTLPIGTADVDVILWDRLKCDPFSVAMTTTTNPLGWVDFVLMSVMLFAAATMGIYHSVARGGQKTTKRFFLADRNVYGLAIAMTLLASFISPVTLLGTPAEIYTYGGQYMAFILMQFLLFPTIALVFVPVFHGLDITTAYEYLQLRYGLSLRIVGACIFILQTCFYMAIVTFTPALAIEAVTTFDLWKTILITGVVCTFYTTLGGMKAVIWTDVLMFFVIFITCILVIVMGTAKAGGMSHVWEINKEAGRLNFFEFPFDPTVRMTFLGVVFGTWLNSLPLWAVGQTAVQRFLAAKSRRHAQFSAWLNLPFVTTLVAITCIEGLVLYAFYNEPSDLNPTEIGYLTGTGSPTSNITYQTPQGNGRSPPDLDKSDQILMFFVSEQFGHIPGYQGLFISCLFAGALSTVSSGLNAIVAVILVDIYKPFKKWNAERTHTHVCIRCFHDSLIFHASRLGTLVTLANSIFGALGGPLVATFLLGMFWKRANKWGVLIGTLCSFALGAWISAGSLINRDALAIYQLSFNWYATLTISTTVLLAVPLSELFRYLIPAEQSKKVDPKLLATFVRPKQTDHKVLDSDGVVSKKKLTENIEATEHELEKMCSRRTMRNNFSSFPPLFKSCQRISLISDSDGCV</sequence>
<name>A0A2G8LEU0_STIJA</name>
<accession>A0A2G8LEU0</accession>
<keyword evidence="14" id="KW-1185">Reference proteome</keyword>
<dbReference type="GO" id="GO:0006814">
    <property type="term" value="P:sodium ion transport"/>
    <property type="evidence" value="ECO:0007669"/>
    <property type="project" value="UniProtKB-KW"/>
</dbReference>
<keyword evidence="5 12" id="KW-0812">Transmembrane</keyword>
<evidence type="ECO:0000256" key="8">
    <source>
        <dbReference type="ARBA" id="ARBA00023065"/>
    </source>
</evidence>
<dbReference type="InterPro" id="IPR001734">
    <property type="entry name" value="Na/solute_symporter"/>
</dbReference>
<feature type="transmembrane region" description="Helical" evidence="12">
    <location>
        <begin position="238"/>
        <end position="256"/>
    </location>
</feature>
<dbReference type="Proteomes" id="UP000230750">
    <property type="component" value="Unassembled WGS sequence"/>
</dbReference>
<evidence type="ECO:0000256" key="10">
    <source>
        <dbReference type="ARBA" id="ARBA00023201"/>
    </source>
</evidence>
<dbReference type="InterPro" id="IPR051163">
    <property type="entry name" value="Sodium:Solute_Symporter_SSF"/>
</dbReference>
<proteinExistence type="inferred from homology"/>
<comment type="subcellular location">
    <subcellularLocation>
        <location evidence="1">Cell membrane</location>
        <topology evidence="1">Multi-pass membrane protein</topology>
    </subcellularLocation>
</comment>
<dbReference type="PANTHER" id="PTHR42985:SF28">
    <property type="entry name" value="SODIUM-DEPENDENT MULTIVITAMIN TRANSPORTER"/>
    <property type="match status" value="1"/>
</dbReference>
<dbReference type="STRING" id="307972.A0A2G8LEU0"/>
<dbReference type="PROSITE" id="PS50283">
    <property type="entry name" value="NA_SOLUT_SYMP_3"/>
    <property type="match status" value="1"/>
</dbReference>
<feature type="transmembrane region" description="Helical" evidence="12">
    <location>
        <begin position="176"/>
        <end position="201"/>
    </location>
</feature>
<dbReference type="PANTHER" id="PTHR42985">
    <property type="entry name" value="SODIUM-COUPLED MONOCARBOXYLATE TRANSPORTER"/>
    <property type="match status" value="1"/>
</dbReference>
<feature type="transmembrane region" description="Helical" evidence="12">
    <location>
        <begin position="543"/>
        <end position="561"/>
    </location>
</feature>
<feature type="transmembrane region" description="Helical" evidence="12">
    <location>
        <begin position="57"/>
        <end position="78"/>
    </location>
</feature>
<keyword evidence="4" id="KW-1003">Cell membrane</keyword>
<comment type="similarity">
    <text evidence="2 11">Belongs to the sodium:solute symporter (SSF) (TC 2.A.21) family.</text>
</comment>
<evidence type="ECO:0000256" key="5">
    <source>
        <dbReference type="ARBA" id="ARBA00022692"/>
    </source>
</evidence>
<keyword evidence="3" id="KW-0813">Transport</keyword>
<keyword evidence="7" id="KW-0915">Sodium</keyword>
<dbReference type="OrthoDB" id="6132759at2759"/>
<dbReference type="InterPro" id="IPR038377">
    <property type="entry name" value="Na/Glc_symporter_sf"/>
</dbReference>
<evidence type="ECO:0000256" key="3">
    <source>
        <dbReference type="ARBA" id="ARBA00022448"/>
    </source>
</evidence>
<feature type="transmembrane region" description="Helical" evidence="12">
    <location>
        <begin position="207"/>
        <end position="226"/>
    </location>
</feature>
<keyword evidence="10" id="KW-0739">Sodium transport</keyword>
<evidence type="ECO:0000256" key="7">
    <source>
        <dbReference type="ARBA" id="ARBA00023053"/>
    </source>
</evidence>
<reference evidence="13 14" key="1">
    <citation type="journal article" date="2017" name="PLoS Biol.">
        <title>The sea cucumber genome provides insights into morphological evolution and visceral regeneration.</title>
        <authorList>
            <person name="Zhang X."/>
            <person name="Sun L."/>
            <person name="Yuan J."/>
            <person name="Sun Y."/>
            <person name="Gao Y."/>
            <person name="Zhang L."/>
            <person name="Li S."/>
            <person name="Dai H."/>
            <person name="Hamel J.F."/>
            <person name="Liu C."/>
            <person name="Yu Y."/>
            <person name="Liu S."/>
            <person name="Lin W."/>
            <person name="Guo K."/>
            <person name="Jin S."/>
            <person name="Xu P."/>
            <person name="Storey K.B."/>
            <person name="Huan P."/>
            <person name="Zhang T."/>
            <person name="Zhou Y."/>
            <person name="Zhang J."/>
            <person name="Lin C."/>
            <person name="Li X."/>
            <person name="Xing L."/>
            <person name="Huo D."/>
            <person name="Sun M."/>
            <person name="Wang L."/>
            <person name="Mercier A."/>
            <person name="Li F."/>
            <person name="Yang H."/>
            <person name="Xiang J."/>
        </authorList>
    </citation>
    <scope>NUCLEOTIDE SEQUENCE [LARGE SCALE GENOMIC DNA]</scope>
    <source>
        <strain evidence="13">Shaxun</strain>
        <tissue evidence="13">Muscle</tissue>
    </source>
</reference>
<dbReference type="Gene3D" id="1.20.1730.10">
    <property type="entry name" value="Sodium/glucose cotransporter"/>
    <property type="match status" value="1"/>
</dbReference>
<feature type="transmembrane region" description="Helical" evidence="12">
    <location>
        <begin position="132"/>
        <end position="155"/>
    </location>
</feature>
<evidence type="ECO:0000256" key="4">
    <source>
        <dbReference type="ARBA" id="ARBA00022475"/>
    </source>
</evidence>
<evidence type="ECO:0000256" key="1">
    <source>
        <dbReference type="ARBA" id="ARBA00004651"/>
    </source>
</evidence>
<feature type="transmembrane region" description="Helical" evidence="12">
    <location>
        <begin position="478"/>
        <end position="503"/>
    </location>
</feature>
<comment type="caution">
    <text evidence="13">The sequence shown here is derived from an EMBL/GenBank/DDBJ whole genome shotgun (WGS) entry which is preliminary data.</text>
</comment>
<feature type="transmembrane region" description="Helical" evidence="12">
    <location>
        <begin position="327"/>
        <end position="352"/>
    </location>
</feature>
<feature type="transmembrane region" description="Helical" evidence="12">
    <location>
        <begin position="415"/>
        <end position="441"/>
    </location>
</feature>
<dbReference type="GO" id="GO:0005886">
    <property type="term" value="C:plasma membrane"/>
    <property type="evidence" value="ECO:0007669"/>
    <property type="project" value="UniProtKB-SubCell"/>
</dbReference>
<evidence type="ECO:0000313" key="14">
    <source>
        <dbReference type="Proteomes" id="UP000230750"/>
    </source>
</evidence>
<protein>
    <submittedName>
        <fullName evidence="13">Putative sodium-dependent multivitamin transporter-like</fullName>
    </submittedName>
</protein>